<accession>A0AAW6RKY3</accession>
<sequence>MPDTCGSGGMPGCTLMRMADGVDQALGQALRKLRTERGWSQSDLALRADMDRNYLSLIELGRNSPSVRMLLRLCLALDVRAADVLDDVERRMALLKARD</sequence>
<evidence type="ECO:0000313" key="4">
    <source>
        <dbReference type="Proteomes" id="UP001237156"/>
    </source>
</evidence>
<reference evidence="3 4" key="1">
    <citation type="submission" date="2023-04" db="EMBL/GenBank/DDBJ databases">
        <title>Ottowia paracancer sp. nov., isolated from human stomach.</title>
        <authorList>
            <person name="Song Y."/>
        </authorList>
    </citation>
    <scope>NUCLEOTIDE SEQUENCE [LARGE SCALE GENOMIC DNA]</scope>
    <source>
        <strain evidence="3 4">10c7w1</strain>
    </source>
</reference>
<dbReference type="GO" id="GO:0005829">
    <property type="term" value="C:cytosol"/>
    <property type="evidence" value="ECO:0007669"/>
    <property type="project" value="TreeGrafter"/>
</dbReference>
<dbReference type="InterPro" id="IPR010982">
    <property type="entry name" value="Lambda_DNA-bd_dom_sf"/>
</dbReference>
<dbReference type="Proteomes" id="UP001237156">
    <property type="component" value="Unassembled WGS sequence"/>
</dbReference>
<proteinExistence type="predicted"/>
<evidence type="ECO:0000313" key="3">
    <source>
        <dbReference type="EMBL" id="MDG9698913.1"/>
    </source>
</evidence>
<dbReference type="CDD" id="cd00093">
    <property type="entry name" value="HTH_XRE"/>
    <property type="match status" value="1"/>
</dbReference>
<dbReference type="EMBL" id="JARVII010000005">
    <property type="protein sequence ID" value="MDG9698913.1"/>
    <property type="molecule type" value="Genomic_DNA"/>
</dbReference>
<dbReference type="PANTHER" id="PTHR46797:SF1">
    <property type="entry name" value="METHYLPHOSPHONATE SYNTHASE"/>
    <property type="match status" value="1"/>
</dbReference>
<dbReference type="RefSeq" id="WP_279523907.1">
    <property type="nucleotide sequence ID" value="NZ_JARVII010000005.1"/>
</dbReference>
<keyword evidence="4" id="KW-1185">Reference proteome</keyword>
<evidence type="ECO:0000259" key="2">
    <source>
        <dbReference type="PROSITE" id="PS50943"/>
    </source>
</evidence>
<dbReference type="PROSITE" id="PS50943">
    <property type="entry name" value="HTH_CROC1"/>
    <property type="match status" value="1"/>
</dbReference>
<dbReference type="GO" id="GO:0003677">
    <property type="term" value="F:DNA binding"/>
    <property type="evidence" value="ECO:0007669"/>
    <property type="project" value="UniProtKB-KW"/>
</dbReference>
<dbReference type="Gene3D" id="1.10.260.40">
    <property type="entry name" value="lambda repressor-like DNA-binding domains"/>
    <property type="match status" value="1"/>
</dbReference>
<keyword evidence="1" id="KW-0238">DNA-binding</keyword>
<dbReference type="SMART" id="SM00530">
    <property type="entry name" value="HTH_XRE"/>
    <property type="match status" value="1"/>
</dbReference>
<comment type="caution">
    <text evidence="3">The sequence shown here is derived from an EMBL/GenBank/DDBJ whole genome shotgun (WGS) entry which is preliminary data.</text>
</comment>
<evidence type="ECO:0000256" key="1">
    <source>
        <dbReference type="ARBA" id="ARBA00023125"/>
    </source>
</evidence>
<feature type="domain" description="HTH cro/C1-type" evidence="2">
    <location>
        <begin position="30"/>
        <end position="84"/>
    </location>
</feature>
<gene>
    <name evidence="3" type="ORF">QB898_04120</name>
</gene>
<dbReference type="InterPro" id="IPR050807">
    <property type="entry name" value="TransReg_Diox_bact_type"/>
</dbReference>
<dbReference type="AlphaFoldDB" id="A0AAW6RKY3"/>
<organism evidence="3 4">
    <name type="scientific">Ottowia cancrivicina</name>
    <dbReference type="NCBI Taxonomy" id="3040346"/>
    <lineage>
        <taxon>Bacteria</taxon>
        <taxon>Pseudomonadati</taxon>
        <taxon>Pseudomonadota</taxon>
        <taxon>Betaproteobacteria</taxon>
        <taxon>Burkholderiales</taxon>
        <taxon>Comamonadaceae</taxon>
        <taxon>Ottowia</taxon>
    </lineage>
</organism>
<name>A0AAW6RKY3_9BURK</name>
<protein>
    <submittedName>
        <fullName evidence="3">Helix-turn-helix transcriptional regulator</fullName>
    </submittedName>
</protein>
<dbReference type="Pfam" id="PF01381">
    <property type="entry name" value="HTH_3"/>
    <property type="match status" value="1"/>
</dbReference>
<dbReference type="GO" id="GO:0003700">
    <property type="term" value="F:DNA-binding transcription factor activity"/>
    <property type="evidence" value="ECO:0007669"/>
    <property type="project" value="TreeGrafter"/>
</dbReference>
<dbReference type="SUPFAM" id="SSF47413">
    <property type="entry name" value="lambda repressor-like DNA-binding domains"/>
    <property type="match status" value="1"/>
</dbReference>
<dbReference type="InterPro" id="IPR001387">
    <property type="entry name" value="Cro/C1-type_HTH"/>
</dbReference>
<dbReference type="PANTHER" id="PTHR46797">
    <property type="entry name" value="HTH-TYPE TRANSCRIPTIONAL REGULATOR"/>
    <property type="match status" value="1"/>
</dbReference>